<dbReference type="AlphaFoldDB" id="A0A6M3L3N3"/>
<reference evidence="2" key="1">
    <citation type="submission" date="2020-03" db="EMBL/GenBank/DDBJ databases">
        <title>The deep terrestrial virosphere.</title>
        <authorList>
            <person name="Holmfeldt K."/>
            <person name="Nilsson E."/>
            <person name="Simone D."/>
            <person name="Lopez-Fernandez M."/>
            <person name="Wu X."/>
            <person name="de Brujin I."/>
            <person name="Lundin D."/>
            <person name="Andersson A."/>
            <person name="Bertilsson S."/>
            <person name="Dopson M."/>
        </authorList>
    </citation>
    <scope>NUCLEOTIDE SEQUENCE</scope>
    <source>
        <strain evidence="2">MM415B02574</strain>
    </source>
</reference>
<evidence type="ECO:0000256" key="1">
    <source>
        <dbReference type="SAM" id="Phobius"/>
    </source>
</evidence>
<protein>
    <submittedName>
        <fullName evidence="2">Uncharacterized protein</fullName>
    </submittedName>
</protein>
<keyword evidence="1" id="KW-1133">Transmembrane helix</keyword>
<name>A0A6M3L3N3_9ZZZZ</name>
<organism evidence="2">
    <name type="scientific">viral metagenome</name>
    <dbReference type="NCBI Taxonomy" id="1070528"/>
    <lineage>
        <taxon>unclassified sequences</taxon>
        <taxon>metagenomes</taxon>
        <taxon>organismal metagenomes</taxon>
    </lineage>
</organism>
<proteinExistence type="predicted"/>
<keyword evidence="1" id="KW-0472">Membrane</keyword>
<accession>A0A6M3L3N3</accession>
<sequence length="123" mass="14121">MKNIIFCFLFLSIFIYSSTHASDKWTITNTVLEISSQTLRFIDFKQTLQIAENPDKYSERNPLLGEHPSKEKVYLYFISGAIGHFMISYFLPEPYRTAFQASNIVLTLPVIAGNFQIGLGVRF</sequence>
<keyword evidence="1" id="KW-0812">Transmembrane</keyword>
<dbReference type="EMBL" id="MT142838">
    <property type="protein sequence ID" value="QJA89317.1"/>
    <property type="molecule type" value="Genomic_DNA"/>
</dbReference>
<feature type="transmembrane region" description="Helical" evidence="1">
    <location>
        <begin position="73"/>
        <end position="91"/>
    </location>
</feature>
<gene>
    <name evidence="2" type="ORF">MM415B02574_0008</name>
</gene>
<feature type="transmembrane region" description="Helical" evidence="1">
    <location>
        <begin position="103"/>
        <end position="121"/>
    </location>
</feature>
<evidence type="ECO:0000313" key="2">
    <source>
        <dbReference type="EMBL" id="QJA89317.1"/>
    </source>
</evidence>